<gene>
    <name evidence="1" type="primary">RPD3</name>
    <name evidence="1" type="ORF">M8818_006636</name>
</gene>
<dbReference type="EMBL" id="JAMKPW020000040">
    <property type="protein sequence ID" value="KAK8198769.1"/>
    <property type="molecule type" value="Genomic_DNA"/>
</dbReference>
<dbReference type="Proteomes" id="UP001320706">
    <property type="component" value="Unassembled WGS sequence"/>
</dbReference>
<evidence type="ECO:0000313" key="2">
    <source>
        <dbReference type="Proteomes" id="UP001320706"/>
    </source>
</evidence>
<protein>
    <submittedName>
        <fullName evidence="1">Histone deacetylase</fullName>
        <ecNumber evidence="1">3.5.1.98</ecNumber>
    </submittedName>
</protein>
<comment type="caution">
    <text evidence="1">The sequence shown here is derived from an EMBL/GenBank/DDBJ whole genome shotgun (WGS) entry which is preliminary data.</text>
</comment>
<name>A0ACC3S6G9_9PEZI</name>
<sequence>MASSQYYAPLDEPRANGSSQPKKVAYFYDSDVGNYAYNAGHPMKPHRIRMAHSLIMNYGLYKKMEIYVSVFTSAPYEYVDFLQKVTPDNMDNYAKEQGKYNVGDDCPVFDGLFEFCGISAGGSMEGAARLNRGKCDVAVNWAGGLHHAKKSEASGFCYINDIVLGIIELLRFKARVLYIDIDVHHGDGVEEAFYATDRVMTVSFHKYGEYFPGTGELRDIGVGNGKHYAVNFPLRDGIDDRSYKGIFEAVIGKVMEFYRPEAVVLQCGGDSLSGDRLGCFNLSMRGHANCVKFVKSFNLPTIILGGGGYTMRNVARTWAYETGQMVGQEMGPDLPFTDYYEYYAPDYELDVKPSNMDNANSPEYLEKIKQQVFENLSRTKFAPSVQMTEVPRTPLFPNDNPDDPNNEGDAEDLDDREARLDDEDEDMNKDTRYTERRWDQRIDADGELSDSDDEEQNERNGVKRQPNGHKKRTGIMDYRNPHVPNEEGLDSGAATPIESTAGGDDADEMALDAANPPPTNGAAAAAAADVNAQVADELLAAKTEGSEPTPAQPAAGEEVASNHSERADPPPAPADVEMGGNDEPPPANAPNAPAMGGQNTIATPPESPPAPVAAADAPAAAPVTATAPVTASASEDVIMGEDNVEVAEARAEGAAERNEEDVEGEKRREGEAGGVI</sequence>
<evidence type="ECO:0000313" key="1">
    <source>
        <dbReference type="EMBL" id="KAK8198769.1"/>
    </source>
</evidence>
<keyword evidence="1" id="KW-0378">Hydrolase</keyword>
<reference evidence="1" key="1">
    <citation type="submission" date="2024-02" db="EMBL/GenBank/DDBJ databases">
        <title>Metagenome Assembled Genome of Zalaria obscura JY119.</title>
        <authorList>
            <person name="Vighnesh L."/>
            <person name="Jagadeeshwari U."/>
            <person name="Venkata Ramana C."/>
            <person name="Sasikala C."/>
        </authorList>
    </citation>
    <scope>NUCLEOTIDE SEQUENCE</scope>
    <source>
        <strain evidence="1">JY119</strain>
    </source>
</reference>
<organism evidence="1 2">
    <name type="scientific">Zalaria obscura</name>
    <dbReference type="NCBI Taxonomy" id="2024903"/>
    <lineage>
        <taxon>Eukaryota</taxon>
        <taxon>Fungi</taxon>
        <taxon>Dikarya</taxon>
        <taxon>Ascomycota</taxon>
        <taxon>Pezizomycotina</taxon>
        <taxon>Dothideomycetes</taxon>
        <taxon>Dothideomycetidae</taxon>
        <taxon>Dothideales</taxon>
        <taxon>Zalariaceae</taxon>
        <taxon>Zalaria</taxon>
    </lineage>
</organism>
<proteinExistence type="predicted"/>
<keyword evidence="2" id="KW-1185">Reference proteome</keyword>
<accession>A0ACC3S6G9</accession>
<dbReference type="EC" id="3.5.1.98" evidence="1"/>